<dbReference type="EMBL" id="AP023418">
    <property type="protein sequence ID" value="BCK80738.1"/>
    <property type="molecule type" value="Genomic_DNA"/>
</dbReference>
<gene>
    <name evidence="4" type="ORF">MM50RIKEN_05010</name>
</gene>
<keyword evidence="1" id="KW-0175">Coiled coil</keyword>
<evidence type="ECO:0000313" key="5">
    <source>
        <dbReference type="Proteomes" id="UP000681035"/>
    </source>
</evidence>
<feature type="compositionally biased region" description="Basic residues" evidence="2">
    <location>
        <begin position="45"/>
        <end position="55"/>
    </location>
</feature>
<dbReference type="Proteomes" id="UP000681035">
    <property type="component" value="Chromosome"/>
</dbReference>
<dbReference type="RefSeq" id="WP_213541604.1">
    <property type="nucleotide sequence ID" value="NZ_AP023418.1"/>
</dbReference>
<accession>A0A810PX51</accession>
<evidence type="ECO:0000313" key="4">
    <source>
        <dbReference type="EMBL" id="BCK80738.1"/>
    </source>
</evidence>
<protein>
    <recommendedName>
        <fullName evidence="6">Cell division protein FtsL</fullName>
    </recommendedName>
</protein>
<name>A0A810PX51_9FIRM</name>
<sequence>MAQQRRRPNTMVYGNLAYDLDTLASQRQLEEAARPERKSQPQQAPRHRTAARPRQRVSPLALCAVGALAAMAVVLVMGYIQLTAVTGSISDLQEQVSQLEDQRVSLVMDYERTFDMAKIKEAAEAAGMKKPTAGQVEYVELGGGSKAEVYQAESDSLLSRLTHSVKSGIGALVEYFR</sequence>
<reference evidence="4" key="1">
    <citation type="submission" date="2020-09" db="EMBL/GenBank/DDBJ databases">
        <title>New species isolated from human feces.</title>
        <authorList>
            <person name="Kitahara M."/>
            <person name="Shigeno Y."/>
            <person name="Shime M."/>
            <person name="Matsumoto Y."/>
            <person name="Nakamura S."/>
            <person name="Motooka D."/>
            <person name="Fukuoka S."/>
            <person name="Nishikawa H."/>
            <person name="Benno Y."/>
        </authorList>
    </citation>
    <scope>NUCLEOTIDE SEQUENCE</scope>
    <source>
        <strain evidence="4">MM50</strain>
    </source>
</reference>
<evidence type="ECO:0000256" key="1">
    <source>
        <dbReference type="SAM" id="Coils"/>
    </source>
</evidence>
<evidence type="ECO:0000256" key="3">
    <source>
        <dbReference type="SAM" id="Phobius"/>
    </source>
</evidence>
<evidence type="ECO:0000256" key="2">
    <source>
        <dbReference type="SAM" id="MobiDB-lite"/>
    </source>
</evidence>
<keyword evidence="3" id="KW-0812">Transmembrane</keyword>
<evidence type="ECO:0008006" key="6">
    <source>
        <dbReference type="Google" id="ProtNLM"/>
    </source>
</evidence>
<feature type="region of interest" description="Disordered" evidence="2">
    <location>
        <begin position="29"/>
        <end position="55"/>
    </location>
</feature>
<feature type="coiled-coil region" evidence="1">
    <location>
        <begin position="82"/>
        <end position="109"/>
    </location>
</feature>
<keyword evidence="5" id="KW-1185">Reference proteome</keyword>
<feature type="transmembrane region" description="Helical" evidence="3">
    <location>
        <begin position="57"/>
        <end position="80"/>
    </location>
</feature>
<dbReference type="AlphaFoldDB" id="A0A810PX51"/>
<feature type="compositionally biased region" description="Basic and acidic residues" evidence="2">
    <location>
        <begin position="29"/>
        <end position="39"/>
    </location>
</feature>
<keyword evidence="3" id="KW-1133">Transmembrane helix</keyword>
<proteinExistence type="predicted"/>
<dbReference type="KEGG" id="vcop:MM50RIKEN_05010"/>
<keyword evidence="3" id="KW-0472">Membrane</keyword>
<organism evidence="4 5">
    <name type="scientific">Vescimonas coprocola</name>
    <dbReference type="NCBI Taxonomy" id="2714355"/>
    <lineage>
        <taxon>Bacteria</taxon>
        <taxon>Bacillati</taxon>
        <taxon>Bacillota</taxon>
        <taxon>Clostridia</taxon>
        <taxon>Eubacteriales</taxon>
        <taxon>Oscillospiraceae</taxon>
        <taxon>Vescimonas</taxon>
    </lineage>
</organism>